<reference evidence="3" key="1">
    <citation type="journal article" date="2016" name="Nature">
        <title>The genome of the seagrass Zostera marina reveals angiosperm adaptation to the sea.</title>
        <authorList>
            <person name="Olsen J.L."/>
            <person name="Rouze P."/>
            <person name="Verhelst B."/>
            <person name="Lin Y.-C."/>
            <person name="Bayer T."/>
            <person name="Collen J."/>
            <person name="Dattolo E."/>
            <person name="De Paoli E."/>
            <person name="Dittami S."/>
            <person name="Maumus F."/>
            <person name="Michel G."/>
            <person name="Kersting A."/>
            <person name="Lauritano C."/>
            <person name="Lohaus R."/>
            <person name="Toepel M."/>
            <person name="Tonon T."/>
            <person name="Vanneste K."/>
            <person name="Amirebrahimi M."/>
            <person name="Brakel J."/>
            <person name="Bostroem C."/>
            <person name="Chovatia M."/>
            <person name="Grimwood J."/>
            <person name="Jenkins J.W."/>
            <person name="Jueterbock A."/>
            <person name="Mraz A."/>
            <person name="Stam W.T."/>
            <person name="Tice H."/>
            <person name="Bornberg-Bauer E."/>
            <person name="Green P.J."/>
            <person name="Pearson G.A."/>
            <person name="Procaccini G."/>
            <person name="Duarte C.M."/>
            <person name="Schmutz J."/>
            <person name="Reusch T.B.H."/>
            <person name="Van de Peer Y."/>
        </authorList>
    </citation>
    <scope>NUCLEOTIDE SEQUENCE [LARGE SCALE GENOMIC DNA]</scope>
    <source>
        <strain evidence="3">cv. Finnish</strain>
    </source>
</reference>
<dbReference type="AlphaFoldDB" id="A0A0K9P7N1"/>
<organism evidence="2 3">
    <name type="scientific">Zostera marina</name>
    <name type="common">Eelgrass</name>
    <dbReference type="NCBI Taxonomy" id="29655"/>
    <lineage>
        <taxon>Eukaryota</taxon>
        <taxon>Viridiplantae</taxon>
        <taxon>Streptophyta</taxon>
        <taxon>Embryophyta</taxon>
        <taxon>Tracheophyta</taxon>
        <taxon>Spermatophyta</taxon>
        <taxon>Magnoliopsida</taxon>
        <taxon>Liliopsida</taxon>
        <taxon>Zosteraceae</taxon>
        <taxon>Zostera</taxon>
    </lineage>
</organism>
<accession>A0A0K9P7N1</accession>
<evidence type="ECO:0000313" key="2">
    <source>
        <dbReference type="EMBL" id="KMZ64160.1"/>
    </source>
</evidence>
<evidence type="ECO:0000313" key="3">
    <source>
        <dbReference type="Proteomes" id="UP000036987"/>
    </source>
</evidence>
<dbReference type="EMBL" id="LFYR01001173">
    <property type="protein sequence ID" value="KMZ64160.1"/>
    <property type="molecule type" value="Genomic_DNA"/>
</dbReference>
<dbReference type="PANTHER" id="PTHR31865:SF2">
    <property type="entry name" value="OSJNBA0004B13.24 PROTEIN"/>
    <property type="match status" value="1"/>
</dbReference>
<name>A0A0K9P7N1_ZOSMR</name>
<evidence type="ECO:0000256" key="1">
    <source>
        <dbReference type="SAM" id="MobiDB-lite"/>
    </source>
</evidence>
<dbReference type="PANTHER" id="PTHR31865">
    <property type="entry name" value="OSJNBA0071G03.3 PROTEIN"/>
    <property type="match status" value="1"/>
</dbReference>
<keyword evidence="3" id="KW-1185">Reference proteome</keyword>
<dbReference type="OrthoDB" id="786837at2759"/>
<dbReference type="Proteomes" id="UP000036987">
    <property type="component" value="Unassembled WGS sequence"/>
</dbReference>
<proteinExistence type="predicted"/>
<comment type="caution">
    <text evidence="2">The sequence shown here is derived from an EMBL/GenBank/DDBJ whole genome shotgun (WGS) entry which is preliminary data.</text>
</comment>
<gene>
    <name evidence="2" type="ORF">ZOSMA_37G00400</name>
</gene>
<protein>
    <submittedName>
        <fullName evidence="2">Uncharacterized protein</fullName>
    </submittedName>
</protein>
<sequence length="190" mass="21591">MSINISTEKSDVDYKLDVADGDYSCETISEYDASEDEDLILSLSDMPLDVQGEKQQQQEEEEEDYSSRRNLRTSMSLRSQVERRVARKWDLRRCRSGIDQRRQGGDLECRLMVRPRGREGRISMDMDEVKACRDLGLPLPHDWTVEISGGSPPISDWCISSPDDDPMDMKAKLKVWAQAVALASSSRLGN</sequence>
<feature type="region of interest" description="Disordered" evidence="1">
    <location>
        <begin position="49"/>
        <end position="73"/>
    </location>
</feature>